<dbReference type="Proteomes" id="UP001189429">
    <property type="component" value="Unassembled WGS sequence"/>
</dbReference>
<feature type="non-terminal residue" evidence="1">
    <location>
        <position position="198"/>
    </location>
</feature>
<organism evidence="1 2">
    <name type="scientific">Prorocentrum cordatum</name>
    <dbReference type="NCBI Taxonomy" id="2364126"/>
    <lineage>
        <taxon>Eukaryota</taxon>
        <taxon>Sar</taxon>
        <taxon>Alveolata</taxon>
        <taxon>Dinophyceae</taxon>
        <taxon>Prorocentrales</taxon>
        <taxon>Prorocentraceae</taxon>
        <taxon>Prorocentrum</taxon>
    </lineage>
</organism>
<sequence length="198" mass="22194">EKWLVGGRAWQSRVAVQSKIRWSPWAQPVSFRRAAAQALKVAAEPAIVVTGHLSLVNEPKRDGTINAGARANHAGFWRQMMELTKGEERPIFRRQGPHLSYDQAVGKECDLVDWIGNRWGDFFAGLGRDDVFLPESFVRDCKMKSGNSVDAITILGKLAQRRAEWAQKLERNGSTKAGPAKIPAANIEYHELWHNPDP</sequence>
<evidence type="ECO:0000313" key="1">
    <source>
        <dbReference type="EMBL" id="CAK0848597.1"/>
    </source>
</evidence>
<evidence type="ECO:0000313" key="2">
    <source>
        <dbReference type="Proteomes" id="UP001189429"/>
    </source>
</evidence>
<comment type="caution">
    <text evidence="1">The sequence shown here is derived from an EMBL/GenBank/DDBJ whole genome shotgun (WGS) entry which is preliminary data.</text>
</comment>
<feature type="non-terminal residue" evidence="1">
    <location>
        <position position="1"/>
    </location>
</feature>
<dbReference type="EMBL" id="CAUYUJ010014991">
    <property type="protein sequence ID" value="CAK0848597.1"/>
    <property type="molecule type" value="Genomic_DNA"/>
</dbReference>
<gene>
    <name evidence="1" type="ORF">PCOR1329_LOCUS41494</name>
</gene>
<reference evidence="1" key="1">
    <citation type="submission" date="2023-10" db="EMBL/GenBank/DDBJ databases">
        <authorList>
            <person name="Chen Y."/>
            <person name="Shah S."/>
            <person name="Dougan E. K."/>
            <person name="Thang M."/>
            <person name="Chan C."/>
        </authorList>
    </citation>
    <scope>NUCLEOTIDE SEQUENCE [LARGE SCALE GENOMIC DNA]</scope>
</reference>
<protein>
    <submittedName>
        <fullName evidence="1">Uncharacterized protein</fullName>
    </submittedName>
</protein>
<accession>A0ABN9TTS2</accession>
<keyword evidence="2" id="KW-1185">Reference proteome</keyword>
<proteinExistence type="predicted"/>
<name>A0ABN9TTS2_9DINO</name>